<organism evidence="1">
    <name type="scientific">uncultured marine group II/III euryarchaeote KM3_144_H10</name>
    <dbReference type="NCBI Taxonomy" id="1457880"/>
    <lineage>
        <taxon>Archaea</taxon>
        <taxon>Methanobacteriati</taxon>
        <taxon>Methanobacteriota</taxon>
        <taxon>environmental samples</taxon>
    </lineage>
</organism>
<dbReference type="AlphaFoldDB" id="A0A075GDC2"/>
<proteinExistence type="predicted"/>
<reference evidence="1" key="1">
    <citation type="journal article" date="2014" name="Genome Biol. Evol.">
        <title>Pangenome evidence for extensive interdomain horizontal transfer affecting lineage core and shell genes in uncultured planktonic thaumarchaeota and euryarchaeota.</title>
        <authorList>
            <person name="Deschamps P."/>
            <person name="Zivanovic Y."/>
            <person name="Moreira D."/>
            <person name="Rodriguez-Valera F."/>
            <person name="Lopez-Garcia P."/>
        </authorList>
    </citation>
    <scope>NUCLEOTIDE SEQUENCE</scope>
</reference>
<evidence type="ECO:0000313" key="1">
    <source>
        <dbReference type="EMBL" id="AIF01280.1"/>
    </source>
</evidence>
<protein>
    <submittedName>
        <fullName evidence="1">Uncharacterized protein</fullName>
    </submittedName>
</protein>
<dbReference type="EMBL" id="KF900616">
    <property type="protein sequence ID" value="AIF01280.1"/>
    <property type="molecule type" value="Genomic_DNA"/>
</dbReference>
<name>A0A075GDC2_9EURY</name>
<accession>A0A075GDC2</accession>
<sequence>MQANRYDMGQKPSLNGKYGRKGLRALLIALTMLVVVTAGAATAESAYDAQTLENELITLEAAQEIETDYLLSDPLLIDGDVDDNLSTDDFDHIDNGGTVVVYVWTNGERAIVVVVIFQDDGSYEVAHIARMSVEDARERLANFDGRIIVRHFGNSDAEPICAHGYLAARWSINQDADATAAIGQFNGVWMTDESVVGGNITGQFSNGLFRGMATNLDGEVIGTLQGGYGNGLYRGVWELSDGSASGVLAGKYRATDAGQGVMKGKWKQNCDDGGVEPTPVDPTPIRCKKMVTDAANSDESTDVVMSRCKVKPMPIDVDVKPMKKPLKIDPTDIKEDDSGVDSVKKSAQDLLETELVETDGGLTIDVGDAAAGGAISSLPMIGLGLLRRRFLLI</sequence>